<evidence type="ECO:0000313" key="7">
    <source>
        <dbReference type="EMBL" id="GLY70098.1"/>
    </source>
</evidence>
<dbReference type="Pfam" id="PF04066">
    <property type="entry name" value="MrpF_PhaF"/>
    <property type="match status" value="1"/>
</dbReference>
<evidence type="ECO:0000256" key="5">
    <source>
        <dbReference type="ARBA" id="ARBA00023136"/>
    </source>
</evidence>
<keyword evidence="5 6" id="KW-0472">Membrane</keyword>
<dbReference type="EMBL" id="BSTI01000020">
    <property type="protein sequence ID" value="GLY70098.1"/>
    <property type="molecule type" value="Genomic_DNA"/>
</dbReference>
<gene>
    <name evidence="7" type="ORF">Atai01_67170</name>
</gene>
<keyword evidence="3 6" id="KW-0812">Transmembrane</keyword>
<keyword evidence="8" id="KW-1185">Reference proteome</keyword>
<feature type="transmembrane region" description="Helical" evidence="6">
    <location>
        <begin position="58"/>
        <end position="79"/>
    </location>
</feature>
<evidence type="ECO:0000313" key="8">
    <source>
        <dbReference type="Proteomes" id="UP001165136"/>
    </source>
</evidence>
<proteinExistence type="predicted"/>
<comment type="caution">
    <text evidence="7">The sequence shown here is derived from an EMBL/GenBank/DDBJ whole genome shotgun (WGS) entry which is preliminary data.</text>
</comment>
<dbReference type="InterPro" id="IPR007208">
    <property type="entry name" value="MrpF/PhaF-like"/>
</dbReference>
<evidence type="ECO:0008006" key="9">
    <source>
        <dbReference type="Google" id="ProtNLM"/>
    </source>
</evidence>
<accession>A0A9W6R6E1</accession>
<organism evidence="7 8">
    <name type="scientific">Amycolatopsis taiwanensis</name>
    <dbReference type="NCBI Taxonomy" id="342230"/>
    <lineage>
        <taxon>Bacteria</taxon>
        <taxon>Bacillati</taxon>
        <taxon>Actinomycetota</taxon>
        <taxon>Actinomycetes</taxon>
        <taxon>Pseudonocardiales</taxon>
        <taxon>Pseudonocardiaceae</taxon>
        <taxon>Amycolatopsis</taxon>
    </lineage>
</organism>
<comment type="subcellular location">
    <subcellularLocation>
        <location evidence="1">Cell membrane</location>
        <topology evidence="1">Multi-pass membrane protein</topology>
    </subcellularLocation>
</comment>
<dbReference type="AlphaFoldDB" id="A0A9W6R6E1"/>
<dbReference type="Proteomes" id="UP001165136">
    <property type="component" value="Unassembled WGS sequence"/>
</dbReference>
<evidence type="ECO:0000256" key="6">
    <source>
        <dbReference type="SAM" id="Phobius"/>
    </source>
</evidence>
<evidence type="ECO:0000256" key="4">
    <source>
        <dbReference type="ARBA" id="ARBA00022989"/>
    </source>
</evidence>
<dbReference type="GO" id="GO:0005886">
    <property type="term" value="C:plasma membrane"/>
    <property type="evidence" value="ECO:0007669"/>
    <property type="project" value="UniProtKB-SubCell"/>
</dbReference>
<feature type="transmembrane region" description="Helical" evidence="6">
    <location>
        <begin position="32"/>
        <end position="51"/>
    </location>
</feature>
<reference evidence="7" key="1">
    <citation type="submission" date="2023-03" db="EMBL/GenBank/DDBJ databases">
        <title>Amycolatopsis taiwanensis NBRC 103393.</title>
        <authorList>
            <person name="Ichikawa N."/>
            <person name="Sato H."/>
            <person name="Tonouchi N."/>
        </authorList>
    </citation>
    <scope>NUCLEOTIDE SEQUENCE</scope>
    <source>
        <strain evidence="7">NBRC 103393</strain>
    </source>
</reference>
<evidence type="ECO:0000256" key="1">
    <source>
        <dbReference type="ARBA" id="ARBA00004651"/>
    </source>
</evidence>
<name>A0A9W6R6E1_9PSEU</name>
<keyword evidence="2" id="KW-1003">Cell membrane</keyword>
<protein>
    <recommendedName>
        <fullName evidence="9">Multiple resistance and pH regulation protein F</fullName>
    </recommendedName>
</protein>
<dbReference type="RefSeq" id="WP_027944420.1">
    <property type="nucleotide sequence ID" value="NZ_BSTI01000020.1"/>
</dbReference>
<dbReference type="GO" id="GO:0015075">
    <property type="term" value="F:monoatomic ion transmembrane transporter activity"/>
    <property type="evidence" value="ECO:0007669"/>
    <property type="project" value="InterPro"/>
</dbReference>
<sequence length="89" mass="9305">MNFWLWAAGALMLGGLVPAVIASSRGPAPHRLVGLQLSSSLSVLLLVLLSMGVGQSSYLVLPLVVVVLSFAGTLVYTRLLAPGPRNRHG</sequence>
<evidence type="ECO:0000256" key="3">
    <source>
        <dbReference type="ARBA" id="ARBA00022692"/>
    </source>
</evidence>
<keyword evidence="4 6" id="KW-1133">Transmembrane helix</keyword>
<evidence type="ECO:0000256" key="2">
    <source>
        <dbReference type="ARBA" id="ARBA00022475"/>
    </source>
</evidence>